<organism evidence="1 2">
    <name type="scientific">Acaryochloris thomasi RCC1774</name>
    <dbReference type="NCBI Taxonomy" id="1764569"/>
    <lineage>
        <taxon>Bacteria</taxon>
        <taxon>Bacillati</taxon>
        <taxon>Cyanobacteriota</taxon>
        <taxon>Cyanophyceae</taxon>
        <taxon>Acaryochloridales</taxon>
        <taxon>Acaryochloridaceae</taxon>
        <taxon>Acaryochloris</taxon>
        <taxon>Acaryochloris thomasi</taxon>
    </lineage>
</organism>
<proteinExistence type="predicted"/>
<dbReference type="Proteomes" id="UP000248857">
    <property type="component" value="Unassembled WGS sequence"/>
</dbReference>
<evidence type="ECO:0000313" key="1">
    <source>
        <dbReference type="EMBL" id="PZD71231.1"/>
    </source>
</evidence>
<comment type="caution">
    <text evidence="1">The sequence shown here is derived from an EMBL/GenBank/DDBJ whole genome shotgun (WGS) entry which is preliminary data.</text>
</comment>
<keyword evidence="2" id="KW-1185">Reference proteome</keyword>
<accession>A0A2W1JPR1</accession>
<evidence type="ECO:0000313" key="2">
    <source>
        <dbReference type="Proteomes" id="UP000248857"/>
    </source>
</evidence>
<sequence length="31" mass="3623">MRVLYCSEKTLVLAVYIEAVRDILRVPPVLY</sequence>
<protein>
    <submittedName>
        <fullName evidence="1">Uncharacterized protein</fullName>
    </submittedName>
</protein>
<dbReference type="AlphaFoldDB" id="A0A2W1JPR1"/>
<dbReference type="EMBL" id="PQWO01000020">
    <property type="protein sequence ID" value="PZD71231.1"/>
    <property type="molecule type" value="Genomic_DNA"/>
</dbReference>
<gene>
    <name evidence="1" type="ORF">C1752_07507</name>
</gene>
<reference evidence="1 2" key="1">
    <citation type="journal article" date="2018" name="Sci. Rep.">
        <title>A novel species of the marine cyanobacterium Acaryochloris with a unique pigment content and lifestyle.</title>
        <authorList>
            <person name="Partensky F."/>
            <person name="Six C."/>
            <person name="Ratin M."/>
            <person name="Garczarek L."/>
            <person name="Vaulot D."/>
            <person name="Probert I."/>
            <person name="Calteau A."/>
            <person name="Gourvil P."/>
            <person name="Marie D."/>
            <person name="Grebert T."/>
            <person name="Bouchier C."/>
            <person name="Le Panse S."/>
            <person name="Gachenot M."/>
            <person name="Rodriguez F."/>
            <person name="Garrido J.L."/>
        </authorList>
    </citation>
    <scope>NUCLEOTIDE SEQUENCE [LARGE SCALE GENOMIC DNA]</scope>
    <source>
        <strain evidence="1 2">RCC1774</strain>
    </source>
</reference>
<name>A0A2W1JPR1_9CYAN</name>